<keyword evidence="3" id="KW-1185">Reference proteome</keyword>
<dbReference type="RefSeq" id="XP_005818763.1">
    <property type="nucleotide sequence ID" value="XM_005818706.1"/>
</dbReference>
<organism evidence="1">
    <name type="scientific">Guillardia theta (strain CCMP2712)</name>
    <name type="common">Cryptophyte</name>
    <dbReference type="NCBI Taxonomy" id="905079"/>
    <lineage>
        <taxon>Eukaryota</taxon>
        <taxon>Cryptophyceae</taxon>
        <taxon>Pyrenomonadales</taxon>
        <taxon>Geminigeraceae</taxon>
        <taxon>Guillardia</taxon>
    </lineage>
</organism>
<accession>L1I6B5</accession>
<dbReference type="AlphaFoldDB" id="L1I6B5"/>
<dbReference type="PaxDb" id="55529-EKX31783"/>
<evidence type="ECO:0000313" key="2">
    <source>
        <dbReference type="EnsemblProtists" id="EKX31783"/>
    </source>
</evidence>
<protein>
    <submittedName>
        <fullName evidence="1 2">Uncharacterized protein</fullName>
    </submittedName>
</protein>
<name>L1I6B5_GUITC</name>
<dbReference type="HOGENOM" id="CLU_1707626_0_0_1"/>
<proteinExistence type="predicted"/>
<dbReference type="KEGG" id="gtt:GUITHDRAFT_122027"/>
<reference evidence="3" key="2">
    <citation type="submission" date="2012-11" db="EMBL/GenBank/DDBJ databases">
        <authorList>
            <person name="Kuo A."/>
            <person name="Curtis B.A."/>
            <person name="Tanifuji G."/>
            <person name="Burki F."/>
            <person name="Gruber A."/>
            <person name="Irimia M."/>
            <person name="Maruyama S."/>
            <person name="Arias M.C."/>
            <person name="Ball S.G."/>
            <person name="Gile G.H."/>
            <person name="Hirakawa Y."/>
            <person name="Hopkins J.F."/>
            <person name="Rensing S.A."/>
            <person name="Schmutz J."/>
            <person name="Symeonidi A."/>
            <person name="Elias M."/>
            <person name="Eveleigh R.J."/>
            <person name="Herman E.K."/>
            <person name="Klute M.J."/>
            <person name="Nakayama T."/>
            <person name="Obornik M."/>
            <person name="Reyes-Prieto A."/>
            <person name="Armbrust E.V."/>
            <person name="Aves S.J."/>
            <person name="Beiko R.G."/>
            <person name="Coutinho P."/>
            <person name="Dacks J.B."/>
            <person name="Durnford D.G."/>
            <person name="Fast N.M."/>
            <person name="Green B.R."/>
            <person name="Grisdale C."/>
            <person name="Hempe F."/>
            <person name="Henrissat B."/>
            <person name="Hoppner M.P."/>
            <person name="Ishida K.-I."/>
            <person name="Kim E."/>
            <person name="Koreny L."/>
            <person name="Kroth P.G."/>
            <person name="Liu Y."/>
            <person name="Malik S.-B."/>
            <person name="Maier U.G."/>
            <person name="McRose D."/>
            <person name="Mock T."/>
            <person name="Neilson J.A."/>
            <person name="Onodera N.T."/>
            <person name="Poole A.M."/>
            <person name="Pritham E.J."/>
            <person name="Richards T.A."/>
            <person name="Rocap G."/>
            <person name="Roy S.W."/>
            <person name="Sarai C."/>
            <person name="Schaack S."/>
            <person name="Shirato S."/>
            <person name="Slamovits C.H."/>
            <person name="Spencer D.F."/>
            <person name="Suzuki S."/>
            <person name="Worden A.Z."/>
            <person name="Zauner S."/>
            <person name="Barry K."/>
            <person name="Bell C."/>
            <person name="Bharti A.K."/>
            <person name="Crow J.A."/>
            <person name="Grimwood J."/>
            <person name="Kramer R."/>
            <person name="Lindquist E."/>
            <person name="Lucas S."/>
            <person name="Salamov A."/>
            <person name="McFadden G.I."/>
            <person name="Lane C.E."/>
            <person name="Keeling P.J."/>
            <person name="Gray M.W."/>
            <person name="Grigoriev I.V."/>
            <person name="Archibald J.M."/>
        </authorList>
    </citation>
    <scope>NUCLEOTIDE SEQUENCE</scope>
    <source>
        <strain evidence="3">CCMP2712</strain>
    </source>
</reference>
<sequence length="154" mass="16946">MKARVPIHRLLSASFQGSFLMRLNPMFAWVVCLLVVLQPAIAHVLFVGDGTDTSSWCRYQSCAAKKEYSIVVGQALDLNVSATNNLTAASNTSMVVLNVAGLPNGCQISEVTYLASYVMDYSLNATLVQWYTMRRVQFTPRAGQEGLSYQGRVN</sequence>
<evidence type="ECO:0000313" key="1">
    <source>
        <dbReference type="EMBL" id="EKX31783.1"/>
    </source>
</evidence>
<dbReference type="GeneID" id="17288508"/>
<dbReference type="EnsemblProtists" id="EKX31783">
    <property type="protein sequence ID" value="EKX31783"/>
    <property type="gene ID" value="GUITHDRAFT_122027"/>
</dbReference>
<gene>
    <name evidence="1" type="ORF">GUITHDRAFT_122027</name>
</gene>
<evidence type="ECO:0000313" key="3">
    <source>
        <dbReference type="Proteomes" id="UP000011087"/>
    </source>
</evidence>
<reference evidence="2" key="3">
    <citation type="submission" date="2016-03" db="UniProtKB">
        <authorList>
            <consortium name="EnsemblProtists"/>
        </authorList>
    </citation>
    <scope>IDENTIFICATION</scope>
</reference>
<dbReference type="EMBL" id="JH993237">
    <property type="protein sequence ID" value="EKX31783.1"/>
    <property type="molecule type" value="Genomic_DNA"/>
</dbReference>
<reference evidence="1 3" key="1">
    <citation type="journal article" date="2012" name="Nature">
        <title>Algal genomes reveal evolutionary mosaicism and the fate of nucleomorphs.</title>
        <authorList>
            <consortium name="DOE Joint Genome Institute"/>
            <person name="Curtis B.A."/>
            <person name="Tanifuji G."/>
            <person name="Burki F."/>
            <person name="Gruber A."/>
            <person name="Irimia M."/>
            <person name="Maruyama S."/>
            <person name="Arias M.C."/>
            <person name="Ball S.G."/>
            <person name="Gile G.H."/>
            <person name="Hirakawa Y."/>
            <person name="Hopkins J.F."/>
            <person name="Kuo A."/>
            <person name="Rensing S.A."/>
            <person name="Schmutz J."/>
            <person name="Symeonidi A."/>
            <person name="Elias M."/>
            <person name="Eveleigh R.J."/>
            <person name="Herman E.K."/>
            <person name="Klute M.J."/>
            <person name="Nakayama T."/>
            <person name="Obornik M."/>
            <person name="Reyes-Prieto A."/>
            <person name="Armbrust E.V."/>
            <person name="Aves S.J."/>
            <person name="Beiko R.G."/>
            <person name="Coutinho P."/>
            <person name="Dacks J.B."/>
            <person name="Durnford D.G."/>
            <person name="Fast N.M."/>
            <person name="Green B.R."/>
            <person name="Grisdale C.J."/>
            <person name="Hempel F."/>
            <person name="Henrissat B."/>
            <person name="Hoppner M.P."/>
            <person name="Ishida K."/>
            <person name="Kim E."/>
            <person name="Koreny L."/>
            <person name="Kroth P.G."/>
            <person name="Liu Y."/>
            <person name="Malik S.B."/>
            <person name="Maier U.G."/>
            <person name="McRose D."/>
            <person name="Mock T."/>
            <person name="Neilson J.A."/>
            <person name="Onodera N.T."/>
            <person name="Poole A.M."/>
            <person name="Pritham E.J."/>
            <person name="Richards T.A."/>
            <person name="Rocap G."/>
            <person name="Roy S.W."/>
            <person name="Sarai C."/>
            <person name="Schaack S."/>
            <person name="Shirato S."/>
            <person name="Slamovits C.H."/>
            <person name="Spencer D.F."/>
            <person name="Suzuki S."/>
            <person name="Worden A.Z."/>
            <person name="Zauner S."/>
            <person name="Barry K."/>
            <person name="Bell C."/>
            <person name="Bharti A.K."/>
            <person name="Crow J.A."/>
            <person name="Grimwood J."/>
            <person name="Kramer R."/>
            <person name="Lindquist E."/>
            <person name="Lucas S."/>
            <person name="Salamov A."/>
            <person name="McFadden G.I."/>
            <person name="Lane C.E."/>
            <person name="Keeling P.J."/>
            <person name="Gray M.W."/>
            <person name="Grigoriev I.V."/>
            <person name="Archibald J.M."/>
        </authorList>
    </citation>
    <scope>NUCLEOTIDE SEQUENCE</scope>
    <source>
        <strain evidence="1 3">CCMP2712</strain>
    </source>
</reference>
<dbReference type="Proteomes" id="UP000011087">
    <property type="component" value="Unassembled WGS sequence"/>
</dbReference>